<comment type="caution">
    <text evidence="3">The sequence shown here is derived from an EMBL/GenBank/DDBJ whole genome shotgun (WGS) entry which is preliminary data.</text>
</comment>
<dbReference type="RefSeq" id="WP_134439290.1">
    <property type="nucleotide sequence ID" value="NZ_LXQC01000079.1"/>
</dbReference>
<sequence>MGIEAFRNQLEKIDLEILKFLNLRMKLAQEIGEKKKFYGYPILDTYREDRHLKNLKEINPGPLQDKNLEGIYREIFSSSRCQQGGLRIGCPQKHFLPCLLASLFRFGSSSTFIPISLDEENQTQKDKEHEVDTIVLSTPYLVDRLKEKRAALPFHFFSFSLAGEIDLSSLFPHLQIEKHFFFFQNRSIPKENVDYKTVLLIGGSTISHCLFEKWIENQKAKIIFLENDLQNPQNRLYLLEKTTKEHNNEEIEYSWKKFTGGQGWIILIGSYPL</sequence>
<dbReference type="EC" id="5.4.99.5" evidence="1"/>
<dbReference type="AlphaFoldDB" id="A0A4Y8PGE6"/>
<keyword evidence="4" id="KW-1185">Reference proteome</keyword>
<evidence type="ECO:0000313" key="3">
    <source>
        <dbReference type="EMBL" id="TFE71300.1"/>
    </source>
</evidence>
<dbReference type="OrthoDB" id="9802281at2"/>
<dbReference type="InterPro" id="IPR036979">
    <property type="entry name" value="CM_dom_sf"/>
</dbReference>
<dbReference type="GO" id="GO:0004106">
    <property type="term" value="F:chorismate mutase activity"/>
    <property type="evidence" value="ECO:0007669"/>
    <property type="project" value="UniProtKB-EC"/>
</dbReference>
<proteinExistence type="predicted"/>
<evidence type="ECO:0000256" key="1">
    <source>
        <dbReference type="ARBA" id="ARBA00012404"/>
    </source>
</evidence>
<dbReference type="Proteomes" id="UP000297713">
    <property type="component" value="Unassembled WGS sequence"/>
</dbReference>
<evidence type="ECO:0000313" key="4">
    <source>
        <dbReference type="Proteomes" id="UP000297713"/>
    </source>
</evidence>
<gene>
    <name evidence="3" type="ORF">A7Q10_04820</name>
</gene>
<feature type="domain" description="Chorismate mutase" evidence="2">
    <location>
        <begin position="1"/>
        <end position="87"/>
    </location>
</feature>
<dbReference type="Pfam" id="PF01817">
    <property type="entry name" value="CM_2"/>
    <property type="match status" value="1"/>
</dbReference>
<dbReference type="SUPFAM" id="SSF48600">
    <property type="entry name" value="Chorismate mutase II"/>
    <property type="match status" value="1"/>
</dbReference>
<dbReference type="EMBL" id="LXQC01000079">
    <property type="protein sequence ID" value="TFE71300.1"/>
    <property type="molecule type" value="Genomic_DNA"/>
</dbReference>
<accession>A0A4Y8PGE6</accession>
<evidence type="ECO:0000259" key="2">
    <source>
        <dbReference type="PROSITE" id="PS51168"/>
    </source>
</evidence>
<dbReference type="Gene3D" id="1.20.59.10">
    <property type="entry name" value="Chorismate mutase"/>
    <property type="match status" value="1"/>
</dbReference>
<organism evidence="3 4">
    <name type="scientific">Methylacidiphilum caldifontis</name>
    <dbReference type="NCBI Taxonomy" id="2795386"/>
    <lineage>
        <taxon>Bacteria</taxon>
        <taxon>Pseudomonadati</taxon>
        <taxon>Verrucomicrobiota</taxon>
        <taxon>Methylacidiphilae</taxon>
        <taxon>Methylacidiphilales</taxon>
        <taxon>Methylacidiphilaceae</taxon>
        <taxon>Methylacidiphilum (ex Ratnadevi et al. 2023)</taxon>
    </lineage>
</organism>
<dbReference type="InterPro" id="IPR002701">
    <property type="entry name" value="CM_II_prokaryot"/>
</dbReference>
<dbReference type="GO" id="GO:0046417">
    <property type="term" value="P:chorismate metabolic process"/>
    <property type="evidence" value="ECO:0007669"/>
    <property type="project" value="InterPro"/>
</dbReference>
<protein>
    <recommendedName>
        <fullName evidence="1">chorismate mutase</fullName>
        <ecNumber evidence="1">5.4.99.5</ecNumber>
    </recommendedName>
</protein>
<reference evidence="3 4" key="1">
    <citation type="submission" date="2016-05" db="EMBL/GenBank/DDBJ databases">
        <title>Diversity and Homogeneity among Thermoacidophilic Verrucomicrobia Methanotrophs Linked with Geographical Origin.</title>
        <authorList>
            <person name="Erikstad H.-A."/>
            <person name="Smestad N.B."/>
            <person name="Ceballos R.M."/>
            <person name="Birkeland N.-K."/>
        </authorList>
    </citation>
    <scope>NUCLEOTIDE SEQUENCE [LARGE SCALE GENOMIC DNA]</scope>
    <source>
        <strain evidence="3 4">Phi</strain>
    </source>
</reference>
<dbReference type="SMART" id="SM00830">
    <property type="entry name" value="CM_2"/>
    <property type="match status" value="1"/>
</dbReference>
<dbReference type="PROSITE" id="PS51168">
    <property type="entry name" value="CHORISMATE_MUT_2"/>
    <property type="match status" value="1"/>
</dbReference>
<dbReference type="InterPro" id="IPR036263">
    <property type="entry name" value="Chorismate_II_sf"/>
</dbReference>
<name>A0A4Y8PGE6_9BACT</name>